<feature type="binding site" evidence="2">
    <location>
        <position position="135"/>
    </location>
    <ligand>
        <name>Mn(2+)</name>
        <dbReference type="ChEBI" id="CHEBI:29035"/>
        <label>2</label>
    </ligand>
</feature>
<feature type="binding site" evidence="2">
    <location>
        <position position="101"/>
    </location>
    <ligand>
        <name>Mn(2+)</name>
        <dbReference type="ChEBI" id="CHEBI:29035"/>
        <label>2</label>
    </ligand>
</feature>
<comment type="caution">
    <text evidence="4">The sequence shown here is derived from an EMBL/GenBank/DDBJ whole genome shotgun (WGS) entry which is preliminary data.</text>
</comment>
<reference evidence="4 5" key="1">
    <citation type="submission" date="2020-07" db="EMBL/GenBank/DDBJ databases">
        <title>Sequencing the genomes of 1000 actinobacteria strains.</title>
        <authorList>
            <person name="Klenk H.-P."/>
        </authorList>
    </citation>
    <scope>NUCLEOTIDE SEQUENCE [LARGE SCALE GENOMIC DNA]</scope>
    <source>
        <strain evidence="4 5">DSM 43461</strain>
    </source>
</reference>
<dbReference type="AlphaFoldDB" id="A0A7Y9G8Z3"/>
<dbReference type="Pfam" id="PF07687">
    <property type="entry name" value="M20_dimer"/>
    <property type="match status" value="1"/>
</dbReference>
<comment type="cofactor">
    <cofactor evidence="2">
        <name>Mn(2+)</name>
        <dbReference type="ChEBI" id="CHEBI:29035"/>
    </cofactor>
    <text evidence="2">The Mn(2+) ion enhances activity.</text>
</comment>
<dbReference type="Gene3D" id="3.40.630.10">
    <property type="entry name" value="Zn peptidases"/>
    <property type="match status" value="1"/>
</dbReference>
<feature type="domain" description="Peptidase M20 dimerisation" evidence="3">
    <location>
        <begin position="186"/>
        <end position="280"/>
    </location>
</feature>
<protein>
    <submittedName>
        <fullName evidence="4">Hippurate hydrolase</fullName>
        <ecNumber evidence="4">3.5.1.32</ecNumber>
    </submittedName>
</protein>
<evidence type="ECO:0000313" key="5">
    <source>
        <dbReference type="Proteomes" id="UP000591272"/>
    </source>
</evidence>
<evidence type="ECO:0000259" key="3">
    <source>
        <dbReference type="Pfam" id="PF07687"/>
    </source>
</evidence>
<evidence type="ECO:0000256" key="2">
    <source>
        <dbReference type="PIRSR" id="PIRSR005962-1"/>
    </source>
</evidence>
<organism evidence="4 5">
    <name type="scientific">Actinomadura citrea</name>
    <dbReference type="NCBI Taxonomy" id="46158"/>
    <lineage>
        <taxon>Bacteria</taxon>
        <taxon>Bacillati</taxon>
        <taxon>Actinomycetota</taxon>
        <taxon>Actinomycetes</taxon>
        <taxon>Streptosporangiales</taxon>
        <taxon>Thermomonosporaceae</taxon>
        <taxon>Actinomadura</taxon>
    </lineage>
</organism>
<proteinExistence type="predicted"/>
<sequence length="397" mass="41525">MTDLAALYRDLHRHPEPPFREVRTAGIAAERLRGGGFDVATGIGGTGVAGALRNGDGPAVLLRADMDALPLLEKTGLPYASTVTVDGDRGERVPLMHACGHDMHVACLIGAAERLAETRAGWRGMVLAVFQPAEEIAAGARAMLADGLYERFGAPDMAIAQHVFPHPAGTLLLRPGQVVGATENLEVTLFGRGAHGAQPERSVDPVVLAAATIMRLQTIVARETAPAEQAVITVARVRAGHKENVIPDEATLTLNIRTLSSDVMRTLLSAVERVVQAEAAASGAPRAPEIRPIGAYPVLRNDPDATARLDEAFTRRFGAARVAALDPMLGGEDFGLFGEAAGVPSVFWGLGAADPGRLAEGGVPGNHSPEFAPVIEPTLSTGVEALTTAALTFLRTP</sequence>
<dbReference type="GO" id="GO:0050118">
    <property type="term" value="F:N-acetyldiaminopimelate deacetylase activity"/>
    <property type="evidence" value="ECO:0007669"/>
    <property type="project" value="UniProtKB-ARBA"/>
</dbReference>
<accession>A0A7Y9G8Z3</accession>
<dbReference type="Gene3D" id="3.30.70.360">
    <property type="match status" value="1"/>
</dbReference>
<dbReference type="InterPro" id="IPR017439">
    <property type="entry name" value="Amidohydrolase"/>
</dbReference>
<dbReference type="Proteomes" id="UP000591272">
    <property type="component" value="Unassembled WGS sequence"/>
</dbReference>
<dbReference type="GO" id="GO:0046872">
    <property type="term" value="F:metal ion binding"/>
    <property type="evidence" value="ECO:0007669"/>
    <property type="project" value="UniProtKB-KW"/>
</dbReference>
<feature type="binding site" evidence="2">
    <location>
        <position position="367"/>
    </location>
    <ligand>
        <name>Mn(2+)</name>
        <dbReference type="ChEBI" id="CHEBI:29035"/>
        <label>2</label>
    </ligand>
</feature>
<keyword evidence="1 4" id="KW-0378">Hydrolase</keyword>
<keyword evidence="2" id="KW-0464">Manganese</keyword>
<keyword evidence="5" id="KW-1185">Reference proteome</keyword>
<dbReference type="InterPro" id="IPR011650">
    <property type="entry name" value="Peptidase_M20_dimer"/>
</dbReference>
<evidence type="ECO:0000256" key="1">
    <source>
        <dbReference type="ARBA" id="ARBA00022801"/>
    </source>
</evidence>
<dbReference type="InterPro" id="IPR002933">
    <property type="entry name" value="Peptidase_M20"/>
</dbReference>
<dbReference type="FunFam" id="3.30.70.360:FF:000001">
    <property type="entry name" value="N-acetyldiaminopimelate deacetylase"/>
    <property type="match status" value="1"/>
</dbReference>
<dbReference type="NCBIfam" id="TIGR01891">
    <property type="entry name" value="amidohydrolases"/>
    <property type="match status" value="1"/>
</dbReference>
<dbReference type="EC" id="3.5.1.32" evidence="4"/>
<gene>
    <name evidence="4" type="ORF">BJ999_001026</name>
</gene>
<dbReference type="PIRSF" id="PIRSF005962">
    <property type="entry name" value="Pept_M20D_amidohydro"/>
    <property type="match status" value="1"/>
</dbReference>
<dbReference type="PANTHER" id="PTHR11014:SF63">
    <property type="entry name" value="METALLOPEPTIDASE, PUTATIVE (AFU_ORTHOLOGUE AFUA_6G09600)-RELATED"/>
    <property type="match status" value="1"/>
</dbReference>
<dbReference type="PANTHER" id="PTHR11014">
    <property type="entry name" value="PEPTIDASE M20 FAMILY MEMBER"/>
    <property type="match status" value="1"/>
</dbReference>
<feature type="binding site" evidence="2">
    <location>
        <position position="99"/>
    </location>
    <ligand>
        <name>Mn(2+)</name>
        <dbReference type="ChEBI" id="CHEBI:29035"/>
        <label>2</label>
    </ligand>
</feature>
<dbReference type="RefSeq" id="WP_179832217.1">
    <property type="nucleotide sequence ID" value="NZ_BMRD01000006.1"/>
</dbReference>
<dbReference type="GO" id="GO:0047980">
    <property type="term" value="F:hippurate hydrolase activity"/>
    <property type="evidence" value="ECO:0007669"/>
    <property type="project" value="UniProtKB-EC"/>
</dbReference>
<evidence type="ECO:0000313" key="4">
    <source>
        <dbReference type="EMBL" id="NYE10730.1"/>
    </source>
</evidence>
<keyword evidence="2" id="KW-0479">Metal-binding</keyword>
<dbReference type="GO" id="GO:0019877">
    <property type="term" value="P:diaminopimelate biosynthetic process"/>
    <property type="evidence" value="ECO:0007669"/>
    <property type="project" value="UniProtKB-ARBA"/>
</dbReference>
<dbReference type="InterPro" id="IPR036264">
    <property type="entry name" value="Bact_exopeptidase_dim_dom"/>
</dbReference>
<dbReference type="Pfam" id="PF01546">
    <property type="entry name" value="Peptidase_M20"/>
    <property type="match status" value="1"/>
</dbReference>
<feature type="binding site" evidence="2">
    <location>
        <position position="162"/>
    </location>
    <ligand>
        <name>Mn(2+)</name>
        <dbReference type="ChEBI" id="CHEBI:29035"/>
        <label>2</label>
    </ligand>
</feature>
<name>A0A7Y9G8Z3_9ACTN</name>
<dbReference type="EMBL" id="JACCBT010000001">
    <property type="protein sequence ID" value="NYE10730.1"/>
    <property type="molecule type" value="Genomic_DNA"/>
</dbReference>
<dbReference type="SUPFAM" id="SSF53187">
    <property type="entry name" value="Zn-dependent exopeptidases"/>
    <property type="match status" value="1"/>
</dbReference>
<dbReference type="SUPFAM" id="SSF55031">
    <property type="entry name" value="Bacterial exopeptidase dimerisation domain"/>
    <property type="match status" value="1"/>
</dbReference>